<evidence type="ECO:0000313" key="12">
    <source>
        <dbReference type="EMBL" id="MFC4066791.1"/>
    </source>
</evidence>
<evidence type="ECO:0000256" key="6">
    <source>
        <dbReference type="ARBA" id="ARBA00022741"/>
    </source>
</evidence>
<evidence type="ECO:0000256" key="4">
    <source>
        <dbReference type="ARBA" id="ARBA00022553"/>
    </source>
</evidence>
<dbReference type="PANTHER" id="PTHR42878:SF7">
    <property type="entry name" value="SENSOR HISTIDINE KINASE GLRK"/>
    <property type="match status" value="1"/>
</dbReference>
<keyword evidence="5" id="KW-0808">Transferase</keyword>
<evidence type="ECO:0000256" key="1">
    <source>
        <dbReference type="ARBA" id="ARBA00000085"/>
    </source>
</evidence>
<dbReference type="Proteomes" id="UP001595867">
    <property type="component" value="Unassembled WGS sequence"/>
</dbReference>
<dbReference type="SMART" id="SM00388">
    <property type="entry name" value="HisKA"/>
    <property type="match status" value="1"/>
</dbReference>
<comment type="catalytic activity">
    <reaction evidence="1">
        <text>ATP + protein L-histidine = ADP + protein N-phospho-L-histidine.</text>
        <dbReference type="EC" id="2.7.13.3"/>
    </reaction>
</comment>
<dbReference type="RefSeq" id="WP_378067763.1">
    <property type="nucleotide sequence ID" value="NZ_JBHSBL010000016.1"/>
</dbReference>
<keyword evidence="6" id="KW-0547">Nucleotide-binding</keyword>
<evidence type="ECO:0000256" key="2">
    <source>
        <dbReference type="ARBA" id="ARBA00004236"/>
    </source>
</evidence>
<dbReference type="GO" id="GO:0005524">
    <property type="term" value="F:ATP binding"/>
    <property type="evidence" value="ECO:0007669"/>
    <property type="project" value="UniProtKB-KW"/>
</dbReference>
<proteinExistence type="predicted"/>
<dbReference type="SUPFAM" id="SSF55874">
    <property type="entry name" value="ATPase domain of HSP90 chaperone/DNA topoisomerase II/histidine kinase"/>
    <property type="match status" value="1"/>
</dbReference>
<dbReference type="PRINTS" id="PR00344">
    <property type="entry name" value="BCTRLSENSOR"/>
</dbReference>
<dbReference type="InterPro" id="IPR004358">
    <property type="entry name" value="Sig_transdc_His_kin-like_C"/>
</dbReference>
<reference evidence="13" key="1">
    <citation type="journal article" date="2019" name="Int. J. Syst. Evol. Microbiol.">
        <title>The Global Catalogue of Microorganisms (GCM) 10K type strain sequencing project: providing services to taxonomists for standard genome sequencing and annotation.</title>
        <authorList>
            <consortium name="The Broad Institute Genomics Platform"/>
            <consortium name="The Broad Institute Genome Sequencing Center for Infectious Disease"/>
            <person name="Wu L."/>
            <person name="Ma J."/>
        </authorList>
    </citation>
    <scope>NUCLEOTIDE SEQUENCE [LARGE SCALE GENOMIC DNA]</scope>
    <source>
        <strain evidence="13">TBRC 5832</strain>
    </source>
</reference>
<feature type="domain" description="Histidine kinase" evidence="11">
    <location>
        <begin position="1"/>
        <end position="215"/>
    </location>
</feature>
<dbReference type="InterPro" id="IPR050351">
    <property type="entry name" value="BphY/WalK/GraS-like"/>
</dbReference>
<dbReference type="Pfam" id="PF02518">
    <property type="entry name" value="HATPase_c"/>
    <property type="match status" value="1"/>
</dbReference>
<evidence type="ECO:0000256" key="10">
    <source>
        <dbReference type="ARBA" id="ARBA00039401"/>
    </source>
</evidence>
<dbReference type="SMART" id="SM00387">
    <property type="entry name" value="HATPase_c"/>
    <property type="match status" value="1"/>
</dbReference>
<evidence type="ECO:0000256" key="8">
    <source>
        <dbReference type="ARBA" id="ARBA00022840"/>
    </source>
</evidence>
<evidence type="ECO:0000256" key="3">
    <source>
        <dbReference type="ARBA" id="ARBA00012438"/>
    </source>
</evidence>
<evidence type="ECO:0000256" key="5">
    <source>
        <dbReference type="ARBA" id="ARBA00022679"/>
    </source>
</evidence>
<keyword evidence="9" id="KW-0902">Two-component regulatory system</keyword>
<name>A0ABV8IU34_9ACTN</name>
<dbReference type="Gene3D" id="3.30.565.10">
    <property type="entry name" value="Histidine kinase-like ATPase, C-terminal domain"/>
    <property type="match status" value="1"/>
</dbReference>
<dbReference type="PROSITE" id="PS50109">
    <property type="entry name" value="HIS_KIN"/>
    <property type="match status" value="1"/>
</dbReference>
<gene>
    <name evidence="12" type="ORF">ACFO0C_17775</name>
</gene>
<evidence type="ECO:0000313" key="13">
    <source>
        <dbReference type="Proteomes" id="UP001595867"/>
    </source>
</evidence>
<dbReference type="InterPro" id="IPR036890">
    <property type="entry name" value="HATPase_C_sf"/>
</dbReference>
<dbReference type="PANTHER" id="PTHR42878">
    <property type="entry name" value="TWO-COMPONENT HISTIDINE KINASE"/>
    <property type="match status" value="1"/>
</dbReference>
<evidence type="ECO:0000256" key="9">
    <source>
        <dbReference type="ARBA" id="ARBA00023012"/>
    </source>
</evidence>
<accession>A0ABV8IU34</accession>
<dbReference type="EC" id="2.7.13.3" evidence="3"/>
<comment type="subcellular location">
    <subcellularLocation>
        <location evidence="2">Cell membrane</location>
    </subcellularLocation>
</comment>
<keyword evidence="13" id="KW-1185">Reference proteome</keyword>
<dbReference type="EMBL" id="JBHSBL010000016">
    <property type="protein sequence ID" value="MFC4066791.1"/>
    <property type="molecule type" value="Genomic_DNA"/>
</dbReference>
<sequence>MASHDLKNPLASVTAHIGMLRADYADALGAGFARDLAAIDRGLHRMTRLTQDLLSYAQADHAFTATPVPLRSLVDDVIADHTVTAAGPPEITVAETLPEVLADAALLRHVLDNLIGNAIKYTRPGAAPRIAISARPQASGSTLVEVTDNGIGIPATDRSRIFDPFHRCANTAGYPGTGLGLAICKRIIERHGGHIAVTENPGGGSRFCFTLPTSSSAS</sequence>
<keyword evidence="4" id="KW-0597">Phosphoprotein</keyword>
<comment type="caution">
    <text evidence="12">The sequence shown here is derived from an EMBL/GenBank/DDBJ whole genome shotgun (WGS) entry which is preliminary data.</text>
</comment>
<keyword evidence="7" id="KW-0418">Kinase</keyword>
<organism evidence="12 13">
    <name type="scientific">Actinoplanes subglobosus</name>
    <dbReference type="NCBI Taxonomy" id="1547892"/>
    <lineage>
        <taxon>Bacteria</taxon>
        <taxon>Bacillati</taxon>
        <taxon>Actinomycetota</taxon>
        <taxon>Actinomycetes</taxon>
        <taxon>Micromonosporales</taxon>
        <taxon>Micromonosporaceae</taxon>
        <taxon>Actinoplanes</taxon>
    </lineage>
</organism>
<dbReference type="InterPro" id="IPR005467">
    <property type="entry name" value="His_kinase_dom"/>
</dbReference>
<evidence type="ECO:0000256" key="7">
    <source>
        <dbReference type="ARBA" id="ARBA00022777"/>
    </source>
</evidence>
<evidence type="ECO:0000259" key="11">
    <source>
        <dbReference type="PROSITE" id="PS50109"/>
    </source>
</evidence>
<dbReference type="InterPro" id="IPR003594">
    <property type="entry name" value="HATPase_dom"/>
</dbReference>
<protein>
    <recommendedName>
        <fullName evidence="10">Sensor-like histidine kinase SenX3</fullName>
        <ecNumber evidence="3">2.7.13.3</ecNumber>
    </recommendedName>
</protein>
<keyword evidence="8 12" id="KW-0067">ATP-binding</keyword>
<dbReference type="Gene3D" id="1.10.287.130">
    <property type="match status" value="1"/>
</dbReference>
<dbReference type="InterPro" id="IPR003661">
    <property type="entry name" value="HisK_dim/P_dom"/>
</dbReference>
<dbReference type="Pfam" id="PF00512">
    <property type="entry name" value="HisKA"/>
    <property type="match status" value="1"/>
</dbReference>
<dbReference type="CDD" id="cd00082">
    <property type="entry name" value="HisKA"/>
    <property type="match status" value="1"/>
</dbReference>
<dbReference type="SUPFAM" id="SSF47384">
    <property type="entry name" value="Homodimeric domain of signal transducing histidine kinase"/>
    <property type="match status" value="1"/>
</dbReference>
<dbReference type="InterPro" id="IPR036097">
    <property type="entry name" value="HisK_dim/P_sf"/>
</dbReference>